<protein>
    <recommendedName>
        <fullName evidence="4">DUF554 domain-containing protein</fullName>
    </recommendedName>
</protein>
<sequence>MFPGFGTLLNASLVLVGSSLGLIFSRYVPERIRESVFMGIGIFTILIGIRFVTENKPDLLKVFASLIVGSLLGHILHLEEHLSKLTGEDKSLLRAFISSSLLFTVGPMTLTGCILEATRGDSSLLITKSLMDGFSSILLATSMGRGVALSSGFILLFQGGVTALAYFLGHILQPQSIANTLCVGGVLMVVVGLRMLEVPLRVSTVNLLPSLILSLFL</sequence>
<dbReference type="EMBL" id="CP001931">
    <property type="protein sequence ID" value="ADC89751.1"/>
    <property type="molecule type" value="Genomic_DNA"/>
</dbReference>
<gene>
    <name evidence="2" type="ordered locus">Thal_1119</name>
</gene>
<evidence type="ECO:0000313" key="2">
    <source>
        <dbReference type="EMBL" id="ADC89751.1"/>
    </source>
</evidence>
<feature type="transmembrane region" description="Helical" evidence="1">
    <location>
        <begin position="91"/>
        <end position="110"/>
    </location>
</feature>
<feature type="transmembrane region" description="Helical" evidence="1">
    <location>
        <begin position="36"/>
        <end position="53"/>
    </location>
</feature>
<dbReference type="OrthoDB" id="9797976at2"/>
<accession>D3SLX1</accession>
<keyword evidence="1" id="KW-0472">Membrane</keyword>
<organism evidence="2 3">
    <name type="scientific">Thermocrinis albus (strain DSM 14484 / JCM 11386 / HI 11/12)</name>
    <dbReference type="NCBI Taxonomy" id="638303"/>
    <lineage>
        <taxon>Bacteria</taxon>
        <taxon>Pseudomonadati</taxon>
        <taxon>Aquificota</taxon>
        <taxon>Aquificia</taxon>
        <taxon>Aquificales</taxon>
        <taxon>Aquificaceae</taxon>
        <taxon>Thermocrinis</taxon>
    </lineage>
</organism>
<dbReference type="Pfam" id="PF04474">
    <property type="entry name" value="DUF554"/>
    <property type="match status" value="1"/>
</dbReference>
<dbReference type="AlphaFoldDB" id="D3SLX1"/>
<evidence type="ECO:0000313" key="3">
    <source>
        <dbReference type="Proteomes" id="UP000002043"/>
    </source>
</evidence>
<keyword evidence="1" id="KW-1133">Transmembrane helix</keyword>
<feature type="transmembrane region" description="Helical" evidence="1">
    <location>
        <begin position="177"/>
        <end position="196"/>
    </location>
</feature>
<dbReference type="RefSeq" id="WP_012992157.1">
    <property type="nucleotide sequence ID" value="NC_013894.1"/>
</dbReference>
<name>D3SLX1_THEAH</name>
<proteinExistence type="predicted"/>
<dbReference type="KEGG" id="tal:Thal_1119"/>
<keyword evidence="3" id="KW-1185">Reference proteome</keyword>
<feature type="transmembrane region" description="Helical" evidence="1">
    <location>
        <begin position="6"/>
        <end position="24"/>
    </location>
</feature>
<dbReference type="PANTHER" id="PTHR36111:SF2">
    <property type="entry name" value="INNER MEMBRANE PROTEIN"/>
    <property type="match status" value="1"/>
</dbReference>
<dbReference type="HOGENOM" id="CLU_091659_0_0_0"/>
<evidence type="ECO:0000256" key="1">
    <source>
        <dbReference type="SAM" id="Phobius"/>
    </source>
</evidence>
<dbReference type="STRING" id="638303.Thal_1119"/>
<reference evidence="3" key="1">
    <citation type="journal article" date="2010" name="Stand. Genomic Sci.">
        <title>Complete genome sequence of Thermocrinis albus type strain (HI 11/12T).</title>
        <authorList>
            <person name="Wirth R."/>
            <person name="Sikorski J."/>
            <person name="Brambilla E."/>
            <person name="Misra M."/>
            <person name="Lapidus A."/>
            <person name="Copeland A."/>
            <person name="Nolan M."/>
            <person name="Lucas S."/>
            <person name="Chen F."/>
            <person name="Tice H."/>
            <person name="Cheng J.F."/>
            <person name="Han C."/>
            <person name="Detter J.C."/>
            <person name="Tapia R."/>
            <person name="Bruce D."/>
            <person name="Goodwin L."/>
            <person name="Pitluck S."/>
            <person name="Pati A."/>
            <person name="Anderson I."/>
            <person name="Ivanova N."/>
            <person name="Mavromatis K."/>
            <person name="Mikhailova N."/>
            <person name="Chen A."/>
            <person name="Palaniappan K."/>
            <person name="Bilek Y."/>
            <person name="Hader T."/>
            <person name="Land M."/>
            <person name="Hauser L."/>
            <person name="Chang Y.J."/>
            <person name="Jeffries C.D."/>
            <person name="Tindall B.J."/>
            <person name="Rohde M."/>
            <person name="Goker M."/>
            <person name="Bristow J."/>
            <person name="Eisen J.A."/>
            <person name="Markowitz V."/>
            <person name="Hugenholtz P."/>
            <person name="Kyrpides N.C."/>
            <person name="Klenk H.P."/>
        </authorList>
    </citation>
    <scope>NUCLEOTIDE SEQUENCE [LARGE SCALE GENOMIC DNA]</scope>
    <source>
        <strain evidence="3">DSM 14484 / JCM 11386 / HI 11/12</strain>
    </source>
</reference>
<dbReference type="eggNOG" id="COG1811">
    <property type="taxonomic scope" value="Bacteria"/>
</dbReference>
<dbReference type="Proteomes" id="UP000002043">
    <property type="component" value="Chromosome"/>
</dbReference>
<evidence type="ECO:0008006" key="4">
    <source>
        <dbReference type="Google" id="ProtNLM"/>
    </source>
</evidence>
<dbReference type="InterPro" id="IPR007563">
    <property type="entry name" value="DUF554"/>
</dbReference>
<dbReference type="PANTHER" id="PTHR36111">
    <property type="entry name" value="INNER MEMBRANE PROTEIN-RELATED"/>
    <property type="match status" value="1"/>
</dbReference>
<keyword evidence="1" id="KW-0812">Transmembrane</keyword>